<dbReference type="PANTHER" id="PTHR30399">
    <property type="entry name" value="UNCHARACTERIZED PROTEIN YGJP"/>
    <property type="match status" value="1"/>
</dbReference>
<gene>
    <name evidence="2" type="ORF">X805_03350</name>
</gene>
<dbReference type="CDD" id="cd07344">
    <property type="entry name" value="M48_yhfN_like"/>
    <property type="match status" value="1"/>
</dbReference>
<reference evidence="2 3" key="1">
    <citation type="journal article" date="2014" name="FEMS Microbiol. Ecol.">
        <title>Sphaerotilus natans encrusted with nanoball-shaped Fe(III) oxide minerals formed by nitrate-reducing mixotrophic Fe(II) oxidation.</title>
        <authorList>
            <person name="Park S."/>
            <person name="Kim D.H."/>
            <person name="Lee J.H."/>
            <person name="Hur H.G."/>
        </authorList>
    </citation>
    <scope>NUCLEOTIDE SEQUENCE [LARGE SCALE GENOMIC DNA]</scope>
    <source>
        <strain evidence="2 3">DSM 6575</strain>
    </source>
</reference>
<dbReference type="PATRIC" id="fig|1286631.3.peg.330"/>
<feature type="domain" description="YgjP-like metallopeptidase" evidence="1">
    <location>
        <begin position="29"/>
        <end position="233"/>
    </location>
</feature>
<evidence type="ECO:0000313" key="2">
    <source>
        <dbReference type="EMBL" id="KDB54112.1"/>
    </source>
</evidence>
<dbReference type="Proteomes" id="UP000026714">
    <property type="component" value="Unassembled WGS sequence"/>
</dbReference>
<evidence type="ECO:0000259" key="1">
    <source>
        <dbReference type="Pfam" id="PF01863"/>
    </source>
</evidence>
<organism evidence="2 3">
    <name type="scientific">Sphaerotilus natans subsp. natans DSM 6575</name>
    <dbReference type="NCBI Taxonomy" id="1286631"/>
    <lineage>
        <taxon>Bacteria</taxon>
        <taxon>Pseudomonadati</taxon>
        <taxon>Pseudomonadota</taxon>
        <taxon>Betaproteobacteria</taxon>
        <taxon>Burkholderiales</taxon>
        <taxon>Sphaerotilaceae</taxon>
        <taxon>Sphaerotilus</taxon>
    </lineage>
</organism>
<dbReference type="InterPro" id="IPR053136">
    <property type="entry name" value="UTP_pyrophosphatase-like"/>
</dbReference>
<dbReference type="EMBL" id="AZRA01000007">
    <property type="protein sequence ID" value="KDB54112.1"/>
    <property type="molecule type" value="Genomic_DNA"/>
</dbReference>
<dbReference type="eggNOG" id="COG1451">
    <property type="taxonomic scope" value="Bacteria"/>
</dbReference>
<dbReference type="InterPro" id="IPR002725">
    <property type="entry name" value="YgjP-like_metallopeptidase"/>
</dbReference>
<comment type="caution">
    <text evidence="2">The sequence shown here is derived from an EMBL/GenBank/DDBJ whole genome shotgun (WGS) entry which is preliminary data.</text>
</comment>
<accession>A0A059KRK8</accession>
<name>A0A059KRK8_9BURK</name>
<dbReference type="Gene3D" id="3.30.2010.10">
    <property type="entry name" value="Metalloproteases ('zincins'), catalytic domain"/>
    <property type="match status" value="1"/>
</dbReference>
<dbReference type="PANTHER" id="PTHR30399:SF1">
    <property type="entry name" value="UTP PYROPHOSPHATASE"/>
    <property type="match status" value="1"/>
</dbReference>
<proteinExistence type="predicted"/>
<dbReference type="Pfam" id="PF01863">
    <property type="entry name" value="YgjP-like"/>
    <property type="match status" value="1"/>
</dbReference>
<sequence>MPSTPPHHLDISGLRIEIARQRIKHLHLGVYPPDGRVRVAAPLAVDDEAVRLAVVQRLGWIRRQQAQFAAQPRESRREMVSGESHQVFGQRRRLRVVEVDAPPKVERVGLTTLRLQVRPGADRDQREQVLQNWYRVELKALIPALLARWQPVLGVEASAWGVKRMKTKWGSCTPASGRIWLNLDLARQRPACIEYVLVHELAHLRVRRHDEQFTALLDHALPSWPSLRSELNQTLLPASSVSRPPPSRR</sequence>
<protein>
    <recommendedName>
        <fullName evidence="1">YgjP-like metallopeptidase domain-containing protein</fullName>
    </recommendedName>
</protein>
<dbReference type="AlphaFoldDB" id="A0A059KRK8"/>
<dbReference type="RefSeq" id="WP_051631444.1">
    <property type="nucleotide sequence ID" value="NZ_AZRA01000007.1"/>
</dbReference>
<evidence type="ECO:0000313" key="3">
    <source>
        <dbReference type="Proteomes" id="UP000026714"/>
    </source>
</evidence>
<dbReference type="STRING" id="34103.SAMN05421778_10466"/>
<keyword evidence="3" id="KW-1185">Reference proteome</keyword>